<dbReference type="GO" id="GO:0000049">
    <property type="term" value="F:tRNA binding"/>
    <property type="evidence" value="ECO:0007669"/>
    <property type="project" value="InterPro"/>
</dbReference>
<evidence type="ECO:0000256" key="4">
    <source>
        <dbReference type="ARBA" id="ARBA00022741"/>
    </source>
</evidence>
<evidence type="ECO:0000256" key="9">
    <source>
        <dbReference type="ARBA" id="ARBA00048359"/>
    </source>
</evidence>
<dbReference type="SUPFAM" id="SSF47323">
    <property type="entry name" value="Anticodon-binding domain of a subclass of class I aminoacyl-tRNA synthetases"/>
    <property type="match status" value="1"/>
</dbReference>
<organism evidence="12 13">
    <name type="scientific">Argiope bruennichi</name>
    <name type="common">Wasp spider</name>
    <name type="synonym">Aranea bruennichi</name>
    <dbReference type="NCBI Taxonomy" id="94029"/>
    <lineage>
        <taxon>Eukaryota</taxon>
        <taxon>Metazoa</taxon>
        <taxon>Ecdysozoa</taxon>
        <taxon>Arthropoda</taxon>
        <taxon>Chelicerata</taxon>
        <taxon>Arachnida</taxon>
        <taxon>Araneae</taxon>
        <taxon>Araneomorphae</taxon>
        <taxon>Entelegynae</taxon>
        <taxon>Araneoidea</taxon>
        <taxon>Araneidae</taxon>
        <taxon>Argiope</taxon>
    </lineage>
</organism>
<gene>
    <name evidence="12" type="ORF">HNY73_018838</name>
</gene>
<accession>A0A8T0EFL4</accession>
<dbReference type="InterPro" id="IPR023586">
    <property type="entry name" value="Ile-tRNA-ligase_type2"/>
</dbReference>
<feature type="domain" description="Methionyl/Valyl/Leucyl/Isoleucyl-tRNA synthetase anticodon-binding" evidence="10">
    <location>
        <begin position="78"/>
        <end position="159"/>
    </location>
</feature>
<comment type="caution">
    <text evidence="12">The sequence shown here is derived from an EMBL/GenBank/DDBJ whole genome shotgun (WGS) entry which is preliminary data.</text>
</comment>
<dbReference type="FunFam" id="1.10.730.10:FF:000004">
    <property type="entry name" value="Isoleucyl-tRNA synthetase, cytoplasmic"/>
    <property type="match status" value="1"/>
</dbReference>
<dbReference type="Gene3D" id="1.10.730.10">
    <property type="entry name" value="Isoleucyl-tRNA Synthetase, Domain 1"/>
    <property type="match status" value="1"/>
</dbReference>
<comment type="similarity">
    <text evidence="1">Belongs to the class-I aminoacyl-tRNA synthetase family.</text>
</comment>
<evidence type="ECO:0000256" key="3">
    <source>
        <dbReference type="ARBA" id="ARBA00022598"/>
    </source>
</evidence>
<evidence type="ECO:0000256" key="2">
    <source>
        <dbReference type="ARBA" id="ARBA00013165"/>
    </source>
</evidence>
<evidence type="ECO:0000256" key="5">
    <source>
        <dbReference type="ARBA" id="ARBA00022840"/>
    </source>
</evidence>
<reference evidence="12" key="2">
    <citation type="submission" date="2020-06" db="EMBL/GenBank/DDBJ databases">
        <authorList>
            <person name="Sheffer M."/>
        </authorList>
    </citation>
    <scope>NUCLEOTIDE SEQUENCE</scope>
</reference>
<dbReference type="GO" id="GO:0005524">
    <property type="term" value="F:ATP binding"/>
    <property type="evidence" value="ECO:0007669"/>
    <property type="project" value="UniProtKB-KW"/>
</dbReference>
<keyword evidence="3 12" id="KW-0436">Ligase</keyword>
<keyword evidence="13" id="KW-1185">Reference proteome</keyword>
<keyword evidence="4" id="KW-0547">Nucleotide-binding</keyword>
<dbReference type="CDD" id="cd07961">
    <property type="entry name" value="Anticodon_Ia_Ile_ABEc"/>
    <property type="match status" value="1"/>
</dbReference>
<dbReference type="EC" id="6.1.1.5" evidence="2"/>
<evidence type="ECO:0000256" key="7">
    <source>
        <dbReference type="ARBA" id="ARBA00023146"/>
    </source>
</evidence>
<dbReference type="Pfam" id="PF23567">
    <property type="entry name" value="Ubiquitin_IARS1"/>
    <property type="match status" value="1"/>
</dbReference>
<dbReference type="Pfam" id="PF08264">
    <property type="entry name" value="Anticodon_1"/>
    <property type="match status" value="1"/>
</dbReference>
<keyword evidence="5" id="KW-0067">ATP-binding</keyword>
<protein>
    <recommendedName>
        <fullName evidence="2">isoleucine--tRNA ligase</fullName>
        <ecNumber evidence="2">6.1.1.5</ecNumber>
    </recommendedName>
    <alternativeName>
        <fullName evidence="8">Isoleucyl-tRNA synthetase</fullName>
    </alternativeName>
</protein>
<dbReference type="InterPro" id="IPR009080">
    <property type="entry name" value="tRNAsynth_Ia_anticodon-bd"/>
</dbReference>
<comment type="catalytic activity">
    <reaction evidence="9">
        <text>tRNA(Ile) + L-isoleucine + ATP = L-isoleucyl-tRNA(Ile) + AMP + diphosphate</text>
        <dbReference type="Rhea" id="RHEA:11060"/>
        <dbReference type="Rhea" id="RHEA-COMP:9666"/>
        <dbReference type="Rhea" id="RHEA-COMP:9695"/>
        <dbReference type="ChEBI" id="CHEBI:30616"/>
        <dbReference type="ChEBI" id="CHEBI:33019"/>
        <dbReference type="ChEBI" id="CHEBI:58045"/>
        <dbReference type="ChEBI" id="CHEBI:78442"/>
        <dbReference type="ChEBI" id="CHEBI:78528"/>
        <dbReference type="ChEBI" id="CHEBI:456215"/>
        <dbReference type="EC" id="6.1.1.5"/>
    </reaction>
</comment>
<keyword evidence="6" id="KW-0648">Protein biosynthesis</keyword>
<dbReference type="GO" id="GO:0006428">
    <property type="term" value="P:isoleucyl-tRNA aminoacylation"/>
    <property type="evidence" value="ECO:0007669"/>
    <property type="project" value="TreeGrafter"/>
</dbReference>
<dbReference type="EMBL" id="JABXBU010002228">
    <property type="protein sequence ID" value="KAF8771413.1"/>
    <property type="molecule type" value="Genomic_DNA"/>
</dbReference>
<dbReference type="InterPro" id="IPR057033">
    <property type="entry name" value="Ubiquitin_IARS1"/>
</dbReference>
<evidence type="ECO:0000313" key="13">
    <source>
        <dbReference type="Proteomes" id="UP000807504"/>
    </source>
</evidence>
<evidence type="ECO:0000256" key="6">
    <source>
        <dbReference type="ARBA" id="ARBA00022917"/>
    </source>
</evidence>
<dbReference type="PANTHER" id="PTHR42780">
    <property type="entry name" value="SOLEUCYL-TRNA SYNTHETASE"/>
    <property type="match status" value="1"/>
</dbReference>
<dbReference type="InterPro" id="IPR013155">
    <property type="entry name" value="M/V/L/I-tRNA-synth_anticd-bd"/>
</dbReference>
<evidence type="ECO:0000256" key="8">
    <source>
        <dbReference type="ARBA" id="ARBA00032665"/>
    </source>
</evidence>
<proteinExistence type="inferred from homology"/>
<dbReference type="InterPro" id="IPR033709">
    <property type="entry name" value="Anticodon_Ile_ABEc"/>
</dbReference>
<dbReference type="PANTHER" id="PTHR42780:SF1">
    <property type="entry name" value="ISOLEUCINE--TRNA LIGASE, CYTOPLASMIC"/>
    <property type="match status" value="1"/>
</dbReference>
<evidence type="ECO:0000313" key="12">
    <source>
        <dbReference type="EMBL" id="KAF8771413.1"/>
    </source>
</evidence>
<sequence>MVLVLERLYLINSPVVRAEVLCFKEEGVRDILKDVFLPWYNSYRFLVQNIHMYEQNWNAKFIYSEEMHDNVNTENLMDCWILSFTQSLVAFVSKEMKAYRLYTVVPRLVKFVDHLTNWYVRMNRRRLKGDGGQEDCKTALETLFSVLYTMIRMMAHLVPSDPICVYVGVKPLTHNLGKVVENFKDFISNTLKVPLQPLPSETPNNIIIQETSQIKDAALDIIICTANGSPPPNQHTNSDGDKRKKLKVDQENGEPFCKFVNIELCDVGTCSVLLENPKGKYILTSDALSRQVQVVFGIHGKRPQLYLTSDKTQPIEKNLSEQEVLKLHKRTLYAYLS</sequence>
<dbReference type="AlphaFoldDB" id="A0A8T0EFL4"/>
<evidence type="ECO:0000256" key="1">
    <source>
        <dbReference type="ARBA" id="ARBA00005594"/>
    </source>
</evidence>
<dbReference type="GO" id="GO:0004822">
    <property type="term" value="F:isoleucine-tRNA ligase activity"/>
    <property type="evidence" value="ECO:0007669"/>
    <property type="project" value="UniProtKB-EC"/>
</dbReference>
<reference evidence="12" key="1">
    <citation type="journal article" date="2020" name="bioRxiv">
        <title>Chromosome-level reference genome of the European wasp spider Argiope bruennichi: a resource for studies on range expansion and evolutionary adaptation.</title>
        <authorList>
            <person name="Sheffer M.M."/>
            <person name="Hoppe A."/>
            <person name="Krehenwinkel H."/>
            <person name="Uhl G."/>
            <person name="Kuss A.W."/>
            <person name="Jensen L."/>
            <person name="Jensen C."/>
            <person name="Gillespie R.G."/>
            <person name="Hoff K.J."/>
            <person name="Prost S."/>
        </authorList>
    </citation>
    <scope>NUCLEOTIDE SEQUENCE</scope>
</reference>
<evidence type="ECO:0000259" key="10">
    <source>
        <dbReference type="Pfam" id="PF08264"/>
    </source>
</evidence>
<keyword evidence="7" id="KW-0030">Aminoacyl-tRNA synthetase</keyword>
<feature type="domain" description="Isoleucine--tRNA ligase cytoplasmic ubiquitin-like" evidence="11">
    <location>
        <begin position="254"/>
        <end position="334"/>
    </location>
</feature>
<evidence type="ECO:0000259" key="11">
    <source>
        <dbReference type="Pfam" id="PF23567"/>
    </source>
</evidence>
<dbReference type="Proteomes" id="UP000807504">
    <property type="component" value="Unassembled WGS sequence"/>
</dbReference>
<name>A0A8T0EFL4_ARGBR</name>